<organism evidence="1">
    <name type="scientific">Grammatophora oceanica</name>
    <dbReference type="NCBI Taxonomy" id="210454"/>
    <lineage>
        <taxon>Eukaryota</taxon>
        <taxon>Sar</taxon>
        <taxon>Stramenopiles</taxon>
        <taxon>Ochrophyta</taxon>
        <taxon>Bacillariophyta</taxon>
        <taxon>Fragilariophyceae</taxon>
        <taxon>Fragilariophycidae</taxon>
        <taxon>Rhabdonematales</taxon>
        <taxon>Grammatophoraceae</taxon>
        <taxon>Grammatophora</taxon>
    </lineage>
</organism>
<dbReference type="EMBL" id="HBGK01002800">
    <property type="protein sequence ID" value="CAD9272615.1"/>
    <property type="molecule type" value="Transcribed_RNA"/>
</dbReference>
<protein>
    <submittedName>
        <fullName evidence="1">Uncharacterized protein</fullName>
    </submittedName>
</protein>
<reference evidence="1" key="1">
    <citation type="submission" date="2021-01" db="EMBL/GenBank/DDBJ databases">
        <authorList>
            <person name="Corre E."/>
            <person name="Pelletier E."/>
            <person name="Niang G."/>
            <person name="Scheremetjew M."/>
            <person name="Finn R."/>
            <person name="Kale V."/>
            <person name="Holt S."/>
            <person name="Cochrane G."/>
            <person name="Meng A."/>
            <person name="Brown T."/>
            <person name="Cohen L."/>
        </authorList>
    </citation>
    <scope>NUCLEOTIDE SEQUENCE</scope>
    <source>
        <strain evidence="1">CCMP 410</strain>
    </source>
</reference>
<proteinExistence type="predicted"/>
<accession>A0A7S1Y2F6</accession>
<dbReference type="AlphaFoldDB" id="A0A7S1Y2F6"/>
<sequence length="107" mass="11993">MADCWAPTHKTSQEGEDDLKDSKGCLSFSFVFAPPPAVVTRPVYCGRRPADIIKLFLGRRDDVQPSRLNWCKAGFRSFCWVETHVIKKKAERTEIPTGCSLVLSSTC</sequence>
<name>A0A7S1Y2F6_9STRA</name>
<evidence type="ECO:0000313" key="1">
    <source>
        <dbReference type="EMBL" id="CAD9272615.1"/>
    </source>
</evidence>
<gene>
    <name evidence="1" type="ORF">GOCE00092_LOCUS1522</name>
</gene>